<reference evidence="2 3" key="1">
    <citation type="submission" date="2016-07" db="EMBL/GenBank/DDBJ databases">
        <title>Genome analysis of Flavihumibacter stibioxidans YS-17.</title>
        <authorList>
            <person name="Shi K."/>
            <person name="Han Y."/>
            <person name="Wang G."/>
        </authorList>
    </citation>
    <scope>NUCLEOTIDE SEQUENCE [LARGE SCALE GENOMIC DNA]</scope>
    <source>
        <strain evidence="2 3">YS-17</strain>
    </source>
</reference>
<dbReference type="PANTHER" id="PTHR16469">
    <property type="entry name" value="UBIQUITIN-ASSOCIATED AND SH3 DOMAIN-CONTAINING BA-RELATED"/>
    <property type="match status" value="1"/>
</dbReference>
<name>A0ABR7M5T6_9BACT</name>
<dbReference type="SUPFAM" id="SSF53254">
    <property type="entry name" value="Phosphoglycerate mutase-like"/>
    <property type="match status" value="1"/>
</dbReference>
<dbReference type="InterPro" id="IPR013078">
    <property type="entry name" value="His_Pase_superF_clade-1"/>
</dbReference>
<comment type="caution">
    <text evidence="2">The sequence shown here is derived from an EMBL/GenBank/DDBJ whole genome shotgun (WGS) entry which is preliminary data.</text>
</comment>
<evidence type="ECO:0000256" key="1">
    <source>
        <dbReference type="SAM" id="MobiDB-lite"/>
    </source>
</evidence>
<sequence length="170" mass="19042">MLNRFLQILLLSLLLTGCSQKYYIVRHAEKAQASDGITMQSPNDPPLSEKGRERANKLREKLATAKVGYVYSTNTVRTIQTAAPFAESEGLRIRHYGKVDSLLIAQFKSLKKNILIVGHSNTVDDLVNGLTGKVYLSDLPDAAYDNLFIVKKKGRRLTFFHEKFGQPSAE</sequence>
<accession>A0ABR7M5T6</accession>
<dbReference type="PROSITE" id="PS51257">
    <property type="entry name" value="PROKAR_LIPOPROTEIN"/>
    <property type="match status" value="1"/>
</dbReference>
<keyword evidence="3" id="KW-1185">Reference proteome</keyword>
<protein>
    <recommendedName>
        <fullName evidence="4">Histidine phosphatase family protein</fullName>
    </recommendedName>
</protein>
<dbReference type="RefSeq" id="WP_187255326.1">
    <property type="nucleotide sequence ID" value="NZ_JBHULF010000006.1"/>
</dbReference>
<dbReference type="PANTHER" id="PTHR16469:SF27">
    <property type="entry name" value="UBIQUITIN-ASSOCIATED AND SH3 DOMAIN-CONTAINING BA-RELATED"/>
    <property type="match status" value="1"/>
</dbReference>
<dbReference type="SMART" id="SM00855">
    <property type="entry name" value="PGAM"/>
    <property type="match status" value="1"/>
</dbReference>
<dbReference type="Gene3D" id="3.40.50.1240">
    <property type="entry name" value="Phosphoglycerate mutase-like"/>
    <property type="match status" value="1"/>
</dbReference>
<dbReference type="InterPro" id="IPR029033">
    <property type="entry name" value="His_PPase_superfam"/>
</dbReference>
<feature type="region of interest" description="Disordered" evidence="1">
    <location>
        <begin position="34"/>
        <end position="53"/>
    </location>
</feature>
<dbReference type="Pfam" id="PF00300">
    <property type="entry name" value="His_Phos_1"/>
    <property type="match status" value="1"/>
</dbReference>
<dbReference type="InterPro" id="IPR051710">
    <property type="entry name" value="Phosphatase_SH3-domain"/>
</dbReference>
<evidence type="ECO:0008006" key="4">
    <source>
        <dbReference type="Google" id="ProtNLM"/>
    </source>
</evidence>
<dbReference type="EMBL" id="MBUA01000001">
    <property type="protein sequence ID" value="MBC6489996.1"/>
    <property type="molecule type" value="Genomic_DNA"/>
</dbReference>
<dbReference type="Proteomes" id="UP000765802">
    <property type="component" value="Unassembled WGS sequence"/>
</dbReference>
<gene>
    <name evidence="2" type="ORF">BC349_03380</name>
</gene>
<organism evidence="2 3">
    <name type="scientific">Flavihumibacter stibioxidans</name>
    <dbReference type="NCBI Taxonomy" id="1834163"/>
    <lineage>
        <taxon>Bacteria</taxon>
        <taxon>Pseudomonadati</taxon>
        <taxon>Bacteroidota</taxon>
        <taxon>Chitinophagia</taxon>
        <taxon>Chitinophagales</taxon>
        <taxon>Chitinophagaceae</taxon>
        <taxon>Flavihumibacter</taxon>
    </lineage>
</organism>
<proteinExistence type="predicted"/>
<evidence type="ECO:0000313" key="2">
    <source>
        <dbReference type="EMBL" id="MBC6489996.1"/>
    </source>
</evidence>
<dbReference type="CDD" id="cd07067">
    <property type="entry name" value="HP_PGM_like"/>
    <property type="match status" value="1"/>
</dbReference>
<evidence type="ECO:0000313" key="3">
    <source>
        <dbReference type="Proteomes" id="UP000765802"/>
    </source>
</evidence>